<dbReference type="NCBIfam" id="TIGR01656">
    <property type="entry name" value="Histidinol-ppas"/>
    <property type="match status" value="1"/>
</dbReference>
<comment type="subcellular location">
    <subcellularLocation>
        <location evidence="2">Cytoplasm</location>
    </subcellularLocation>
</comment>
<dbReference type="Proteomes" id="UP000786183">
    <property type="component" value="Unassembled WGS sequence"/>
</dbReference>
<accession>A0ABS7WT63</accession>
<dbReference type="SUPFAM" id="SSF56784">
    <property type="entry name" value="HAD-like"/>
    <property type="match status" value="1"/>
</dbReference>
<evidence type="ECO:0000313" key="12">
    <source>
        <dbReference type="Proteomes" id="UP000786183"/>
    </source>
</evidence>
<name>A0ABS7WT63_9BACT</name>
<dbReference type="InterPro" id="IPR013954">
    <property type="entry name" value="PNK3P"/>
</dbReference>
<dbReference type="InterPro" id="IPR023214">
    <property type="entry name" value="HAD_sf"/>
</dbReference>
<dbReference type="EMBL" id="JACGBB010000021">
    <property type="protein sequence ID" value="MBZ7987970.1"/>
    <property type="molecule type" value="Genomic_DNA"/>
</dbReference>
<keyword evidence="9" id="KW-0119">Carbohydrate metabolism</keyword>
<evidence type="ECO:0000256" key="2">
    <source>
        <dbReference type="ARBA" id="ARBA00004496"/>
    </source>
</evidence>
<gene>
    <name evidence="11" type="primary">ccoS</name>
    <name evidence="11" type="ORF">AVCANL283_07670</name>
</gene>
<evidence type="ECO:0000256" key="3">
    <source>
        <dbReference type="ARBA" id="ARBA00005628"/>
    </source>
</evidence>
<sequence>MIAVSIILAFIALLAFIWGLKNKQFLDKDAFLNLNDSEEALNDAITLENRKKQALKKRALFLDRDGVINVDFSYVYERLEFVDGIFDLCKYFYDKAYLIIVITNQSGIGRGYFTKEQMQEFHLRIQNEFKKHNIEIKEFFVCPHTPDDNCECRKPKPKMILDAIKKYDIDENNCVFVGDKISDVQAAFAANIENIYLFTKDKLEQKNCKIIDDFNKIIKDFNA</sequence>
<dbReference type="NCBIfam" id="TIGR01662">
    <property type="entry name" value="HAD-SF-IIIA"/>
    <property type="match status" value="1"/>
</dbReference>
<dbReference type="NCBIfam" id="TIGR00847">
    <property type="entry name" value="ccoS"/>
    <property type="match status" value="1"/>
</dbReference>
<reference evidence="11 12" key="1">
    <citation type="submission" date="2020-07" db="EMBL/GenBank/DDBJ databases">
        <title>Transfer of Campylobacter canadensis to the novel genus Avispirillum gen. nov., that also includes two novel species recovered from migratory waterfowl: Avispirillum anseris sp. nov. and Avispirillum brantae sp. nov.</title>
        <authorList>
            <person name="Miller W.G."/>
            <person name="Chapman M.H."/>
            <person name="Yee E."/>
            <person name="Inglis G.D."/>
        </authorList>
    </citation>
    <scope>NUCLEOTIDE SEQUENCE [LARGE SCALE GENOMIC DNA]</scope>
    <source>
        <strain evidence="11 12">L283</strain>
    </source>
</reference>
<dbReference type="Pfam" id="PF08645">
    <property type="entry name" value="PNK3P"/>
    <property type="match status" value="1"/>
</dbReference>
<proteinExistence type="inferred from homology"/>
<dbReference type="InterPro" id="IPR006543">
    <property type="entry name" value="Histidinol-phos"/>
</dbReference>
<evidence type="ECO:0000256" key="9">
    <source>
        <dbReference type="ARBA" id="ARBA00023277"/>
    </source>
</evidence>
<dbReference type="InterPro" id="IPR004446">
    <property type="entry name" value="Heptose_bisP_phosphatase"/>
</dbReference>
<dbReference type="InterPro" id="IPR006549">
    <property type="entry name" value="HAD-SF_hydro_IIIA"/>
</dbReference>
<organism evidence="11 12">
    <name type="scientific">Campylobacter canadensis</name>
    <dbReference type="NCBI Taxonomy" id="449520"/>
    <lineage>
        <taxon>Bacteria</taxon>
        <taxon>Pseudomonadati</taxon>
        <taxon>Campylobacterota</taxon>
        <taxon>Epsilonproteobacteria</taxon>
        <taxon>Campylobacterales</taxon>
        <taxon>Campylobacteraceae</taxon>
        <taxon>Campylobacter</taxon>
    </lineage>
</organism>
<evidence type="ECO:0000256" key="8">
    <source>
        <dbReference type="ARBA" id="ARBA00022833"/>
    </source>
</evidence>
<comment type="cofactor">
    <cofactor evidence="1">
        <name>Mg(2+)</name>
        <dbReference type="ChEBI" id="CHEBI:18420"/>
    </cofactor>
</comment>
<evidence type="ECO:0000256" key="10">
    <source>
        <dbReference type="ARBA" id="ARBA00031828"/>
    </source>
</evidence>
<keyword evidence="8" id="KW-0862">Zinc</keyword>
<dbReference type="PANTHER" id="PTHR42891">
    <property type="entry name" value="D-GLYCERO-BETA-D-MANNO-HEPTOSE-1,7-BISPHOSPHATE 7-PHOSPHATASE"/>
    <property type="match status" value="1"/>
</dbReference>
<keyword evidence="12" id="KW-1185">Reference proteome</keyword>
<comment type="subunit">
    <text evidence="4">Monomer.</text>
</comment>
<dbReference type="Pfam" id="PF03597">
    <property type="entry name" value="FixS"/>
    <property type="match status" value="1"/>
</dbReference>
<dbReference type="InterPro" id="IPR006439">
    <property type="entry name" value="HAD-SF_hydro_IA"/>
</dbReference>
<evidence type="ECO:0000256" key="1">
    <source>
        <dbReference type="ARBA" id="ARBA00001946"/>
    </source>
</evidence>
<dbReference type="InterPro" id="IPR004714">
    <property type="entry name" value="Cyt_oxidase_maturation_cbb3"/>
</dbReference>
<evidence type="ECO:0000256" key="6">
    <source>
        <dbReference type="ARBA" id="ARBA00022723"/>
    </source>
</evidence>
<evidence type="ECO:0000256" key="4">
    <source>
        <dbReference type="ARBA" id="ARBA00011245"/>
    </source>
</evidence>
<dbReference type="NCBIfam" id="TIGR01549">
    <property type="entry name" value="HAD-SF-IA-v1"/>
    <property type="match status" value="1"/>
</dbReference>
<dbReference type="InterPro" id="IPR036412">
    <property type="entry name" value="HAD-like_sf"/>
</dbReference>
<evidence type="ECO:0000313" key="11">
    <source>
        <dbReference type="EMBL" id="MBZ7987970.1"/>
    </source>
</evidence>
<comment type="similarity">
    <text evidence="3">Belongs to the GmhB family.</text>
</comment>
<evidence type="ECO:0000256" key="5">
    <source>
        <dbReference type="ARBA" id="ARBA00022490"/>
    </source>
</evidence>
<dbReference type="PANTHER" id="PTHR42891:SF1">
    <property type="entry name" value="D-GLYCERO-BETA-D-MANNO-HEPTOSE-1,7-BISPHOSPHATE 7-PHOSPHATASE"/>
    <property type="match status" value="1"/>
</dbReference>
<keyword evidence="7" id="KW-0378">Hydrolase</keyword>
<dbReference type="CDD" id="cd07503">
    <property type="entry name" value="HAD_HisB-N"/>
    <property type="match status" value="1"/>
</dbReference>
<protein>
    <recommendedName>
        <fullName evidence="10">D,D-heptose 1,7-bisphosphate phosphatase</fullName>
    </recommendedName>
</protein>
<keyword evidence="5" id="KW-0963">Cytoplasm</keyword>
<comment type="caution">
    <text evidence="11">The sequence shown here is derived from an EMBL/GenBank/DDBJ whole genome shotgun (WGS) entry which is preliminary data.</text>
</comment>
<dbReference type="Gene3D" id="3.40.50.1000">
    <property type="entry name" value="HAD superfamily/HAD-like"/>
    <property type="match status" value="1"/>
</dbReference>
<evidence type="ECO:0000256" key="7">
    <source>
        <dbReference type="ARBA" id="ARBA00022801"/>
    </source>
</evidence>
<keyword evidence="6" id="KW-0479">Metal-binding</keyword>